<comment type="caution">
    <text evidence="11">The sequence shown here is derived from an EMBL/GenBank/DDBJ whole genome shotgun (WGS) entry which is preliminary data.</text>
</comment>
<name>W9DW99_9ACTN</name>
<gene>
    <name evidence="11" type="ORF">ActroDRAFT_0116</name>
</gene>
<keyword evidence="2" id="KW-0963">Cytoplasm</keyword>
<sequence>MTERTTPAYAELHAHSWYSFLDGVDAPTTLVEEAVRLGLTGLAITDHDSMAAAPHLAVAARGTGLATVFGAELNLQLEGERTGTPDPHGTHLLILARDPDGYRRLAGAITRGHLAGEGKGRPVYDLDDVAASADGHWEILTGCRKGAVARALAEKGAEAAEKELRTLMELFGPERVHVELHATGLPGDDRRNDQLADLAARIGLPTVATGLVHYARPDGHATYAAVAALRARATLEEIDSWLPPGPGMFLRTPAQAARRFRRYPGAVGHAVDLALACRIEFDTDIRPRPPRFTAPDGHDENTYLRELTYEGIARRYGTRASRPDAYAQAEHELQVIKALGFSGWFLISWDVVRFARAQDPPILVQGRGSAANSIVVHALGISAVDPIKYNLLFSRFLHPERDGPPDIDLDIQADRREEVLQYVYAKHGRENAAMVANEVCLTSKFSVREAARILGYSPGAVDAISSQVDRHEQIPAAHAEIPGQVLALARRLEGRPRHFSIHSGGIVICEGPIAEVLPVEWARMPGRSVIQGDKEAAVDAGLVKHDLLSLRALSAAADVLTMLADAGTPMEFADIPADDPLVYDMINDGDTVGVFQVESRAQISVAPVMRARTFRDLAVQIALIRPGPGASGASRRYLRRRSGKDAVPEIHPTIDRILAVSNGTVLFQEQAMMLAIEGAGFTPAEADRLRRAMGAKRSLPGILALRERFLAGLDRLGISSATAEDLYQQIESFSGYGFPFSHSLSFAFIAAATAWMKRYHPALLLTGILNHMPMGFYETPTLIADAQRHQVTVNPVHINESRAKTSLEPLTDADRAAYVPVHRHASPHPQPPVRLGLITVRGMGTELAETIERERDANGPYTDIEDLVRRTQTPTLILENLTAAGALDTFGQGRRETLWAVGAVAGTRPDHLPGTTPGTNAPPLPPLTFEEQTFAELWAGQNAAHHPMQPMRPRLARLGVLEAEHLGELRHGRPVRIAGLVTHRQRPPTANGICFLNLEDPTGMINVIVPAKTWAALDRRTRYAGALLIYGTIEAQDGSVNVVAGRLTPIVVGGAPDRSRSFS</sequence>
<evidence type="ECO:0000256" key="1">
    <source>
        <dbReference type="ARBA" id="ARBA00012417"/>
    </source>
</evidence>
<dbReference type="Proteomes" id="UP000019485">
    <property type="component" value="Unassembled WGS sequence"/>
</dbReference>
<dbReference type="Gene3D" id="1.10.150.870">
    <property type="match status" value="1"/>
</dbReference>
<dbReference type="GO" id="GO:0008408">
    <property type="term" value="F:3'-5' exonuclease activity"/>
    <property type="evidence" value="ECO:0007669"/>
    <property type="project" value="InterPro"/>
</dbReference>
<dbReference type="EMBL" id="AZAN01000001">
    <property type="protein sequence ID" value="ETA71094.1"/>
    <property type="molecule type" value="Genomic_DNA"/>
</dbReference>
<keyword evidence="12" id="KW-1185">Reference proteome</keyword>
<evidence type="ECO:0000256" key="5">
    <source>
        <dbReference type="ARBA" id="ARBA00022705"/>
    </source>
</evidence>
<dbReference type="InterPro" id="IPR004805">
    <property type="entry name" value="DnaE2/DnaE/PolC"/>
</dbReference>
<dbReference type="GO" id="GO:0003887">
    <property type="term" value="F:DNA-directed DNA polymerase activity"/>
    <property type="evidence" value="ECO:0007669"/>
    <property type="project" value="UniProtKB-KW"/>
</dbReference>
<keyword evidence="6" id="KW-0227">DNA damage</keyword>
<dbReference type="PATRIC" id="fig|479430.3.peg.122"/>
<evidence type="ECO:0000256" key="8">
    <source>
        <dbReference type="ARBA" id="ARBA00023204"/>
    </source>
</evidence>
<evidence type="ECO:0000256" key="4">
    <source>
        <dbReference type="ARBA" id="ARBA00022695"/>
    </source>
</evidence>
<dbReference type="RefSeq" id="WP_051450081.1">
    <property type="nucleotide sequence ID" value="NZ_KI632511.1"/>
</dbReference>
<dbReference type="SMART" id="SM00481">
    <property type="entry name" value="POLIIIAc"/>
    <property type="match status" value="1"/>
</dbReference>
<dbReference type="PANTHER" id="PTHR32294">
    <property type="entry name" value="DNA POLYMERASE III SUBUNIT ALPHA"/>
    <property type="match status" value="1"/>
</dbReference>
<dbReference type="PANTHER" id="PTHR32294:SF4">
    <property type="entry name" value="ERROR-PRONE DNA POLYMERASE"/>
    <property type="match status" value="1"/>
</dbReference>
<evidence type="ECO:0000313" key="12">
    <source>
        <dbReference type="Proteomes" id="UP000019485"/>
    </source>
</evidence>
<dbReference type="Pfam" id="PF17657">
    <property type="entry name" value="DNA_pol3_finger"/>
    <property type="match status" value="1"/>
</dbReference>
<dbReference type="InterPro" id="IPR004013">
    <property type="entry name" value="PHP_dom"/>
</dbReference>
<evidence type="ECO:0000259" key="10">
    <source>
        <dbReference type="SMART" id="SM00481"/>
    </source>
</evidence>
<dbReference type="NCBIfam" id="TIGR00594">
    <property type="entry name" value="polc"/>
    <property type="match status" value="1"/>
</dbReference>
<dbReference type="InterPro" id="IPR011708">
    <property type="entry name" value="DNA_pol3_alpha_NTPase_dom"/>
</dbReference>
<feature type="domain" description="Polymerase/histidinol phosphatase N-terminal" evidence="10">
    <location>
        <begin position="10"/>
        <end position="77"/>
    </location>
</feature>
<proteinExistence type="predicted"/>
<reference evidence="11 12" key="1">
    <citation type="submission" date="2013-08" db="EMBL/GenBank/DDBJ databases">
        <authorList>
            <consortium name="DOE Joint Genome Institute"/>
            <person name="Eisen J."/>
            <person name="Huntemann M."/>
            <person name="Han J."/>
            <person name="Chen A."/>
            <person name="Kyrpides N."/>
            <person name="Mavromatis K."/>
            <person name="Markowitz V."/>
            <person name="Palaniappan K."/>
            <person name="Ivanova N."/>
            <person name="Schaumberg A."/>
            <person name="Pati A."/>
            <person name="Liolios K."/>
            <person name="Nordberg H.P."/>
            <person name="Cantor M.N."/>
            <person name="Hua S.X."/>
            <person name="Woyke T."/>
        </authorList>
    </citation>
    <scope>NUCLEOTIDE SEQUENCE [LARGE SCALE GENOMIC DNA]</scope>
    <source>
        <strain evidence="11 12">DSM 44927</strain>
    </source>
</reference>
<dbReference type="Pfam" id="PF07733">
    <property type="entry name" value="DNA_pol3_alpha"/>
    <property type="match status" value="1"/>
</dbReference>
<evidence type="ECO:0000256" key="6">
    <source>
        <dbReference type="ARBA" id="ARBA00022763"/>
    </source>
</evidence>
<keyword evidence="8" id="KW-0234">DNA repair</keyword>
<evidence type="ECO:0000256" key="9">
    <source>
        <dbReference type="ARBA" id="ARBA00049244"/>
    </source>
</evidence>
<dbReference type="InterPro" id="IPR016195">
    <property type="entry name" value="Pol/histidinol_Pase-like"/>
</dbReference>
<keyword evidence="4" id="KW-0548">Nucleotidyltransferase</keyword>
<accession>W9DW99</accession>
<evidence type="ECO:0000256" key="7">
    <source>
        <dbReference type="ARBA" id="ARBA00022932"/>
    </source>
</evidence>
<dbReference type="EC" id="2.7.7.7" evidence="1"/>
<keyword evidence="3" id="KW-0808">Transferase</keyword>
<protein>
    <recommendedName>
        <fullName evidence="1">DNA-directed DNA polymerase</fullName>
        <ecNumber evidence="1">2.7.7.7</ecNumber>
    </recommendedName>
</protein>
<dbReference type="CDD" id="cd04485">
    <property type="entry name" value="DnaE_OBF"/>
    <property type="match status" value="1"/>
</dbReference>
<keyword evidence="7 11" id="KW-0239">DNA-directed DNA polymerase</keyword>
<evidence type="ECO:0000256" key="2">
    <source>
        <dbReference type="ARBA" id="ARBA00022490"/>
    </source>
</evidence>
<evidence type="ECO:0000313" key="11">
    <source>
        <dbReference type="EMBL" id="ETA71094.1"/>
    </source>
</evidence>
<dbReference type="GO" id="GO:0006281">
    <property type="term" value="P:DNA repair"/>
    <property type="evidence" value="ECO:0007669"/>
    <property type="project" value="UniProtKB-KW"/>
</dbReference>
<dbReference type="InterPro" id="IPR040982">
    <property type="entry name" value="DNA_pol3_finger"/>
</dbReference>
<dbReference type="GO" id="GO:0006260">
    <property type="term" value="P:DNA replication"/>
    <property type="evidence" value="ECO:0007669"/>
    <property type="project" value="UniProtKB-KW"/>
</dbReference>
<dbReference type="InterPro" id="IPR029460">
    <property type="entry name" value="DNAPol_HHH"/>
</dbReference>
<organism evidence="11 12">
    <name type="scientific">Actinospica robiniae DSM 44927</name>
    <dbReference type="NCBI Taxonomy" id="479430"/>
    <lineage>
        <taxon>Bacteria</taxon>
        <taxon>Bacillati</taxon>
        <taxon>Actinomycetota</taxon>
        <taxon>Actinomycetes</taxon>
        <taxon>Catenulisporales</taxon>
        <taxon>Actinospicaceae</taxon>
        <taxon>Actinospica</taxon>
    </lineage>
</organism>
<dbReference type="AlphaFoldDB" id="W9DW99"/>
<dbReference type="Gene3D" id="3.20.20.140">
    <property type="entry name" value="Metal-dependent hydrolases"/>
    <property type="match status" value="1"/>
</dbReference>
<dbReference type="NCBIfam" id="NF004225">
    <property type="entry name" value="PRK05672.1"/>
    <property type="match status" value="1"/>
</dbReference>
<dbReference type="HOGENOM" id="CLU_001600_4_0_11"/>
<dbReference type="Pfam" id="PF02811">
    <property type="entry name" value="PHP"/>
    <property type="match status" value="1"/>
</dbReference>
<evidence type="ECO:0000256" key="3">
    <source>
        <dbReference type="ARBA" id="ARBA00022679"/>
    </source>
</evidence>
<dbReference type="Pfam" id="PF14579">
    <property type="entry name" value="HHH_6"/>
    <property type="match status" value="1"/>
</dbReference>
<dbReference type="InterPro" id="IPR003141">
    <property type="entry name" value="Pol/His_phosphatase_N"/>
</dbReference>
<dbReference type="SUPFAM" id="SSF89550">
    <property type="entry name" value="PHP domain-like"/>
    <property type="match status" value="1"/>
</dbReference>
<keyword evidence="5" id="KW-0235">DNA replication</keyword>
<comment type="catalytic activity">
    <reaction evidence="9">
        <text>DNA(n) + a 2'-deoxyribonucleoside 5'-triphosphate = DNA(n+1) + diphosphate</text>
        <dbReference type="Rhea" id="RHEA:22508"/>
        <dbReference type="Rhea" id="RHEA-COMP:17339"/>
        <dbReference type="Rhea" id="RHEA-COMP:17340"/>
        <dbReference type="ChEBI" id="CHEBI:33019"/>
        <dbReference type="ChEBI" id="CHEBI:61560"/>
        <dbReference type="ChEBI" id="CHEBI:173112"/>
        <dbReference type="EC" id="2.7.7.7"/>
    </reaction>
</comment>